<sequence length="340" mass="41202">MKKNLFSMVVLVSAFYGLIYLSGLYWWLEFLVSVLAYSVVFYLWHTAISYLRKKERMTIKKFLPYFAYRLSTFLIVIFVLFWSFVYYENKIEPAKLPEFTVTNGKKTVVFQWMAHIWSDAFYKQVQDNIRQRKKEWYVYFYEWVKLGKKENMEKFDKLLGVKFDKKTYVNLSKIYWLRAQDNNDFFWIENDLDFNADIWMDEIISLYEKKYWAVDMTKKTQDPKISADPVSVDKIIESAISQMTPRELNFLIYVNRSIMNFIIKNESVRNTILAWSGQKNLFDIILEDRNRVIIDSIVKTEHPKIYITYWLMHFNGVWSWLQRLDPSWKLLSIKYLTPIE</sequence>
<proteinExistence type="predicted"/>
<dbReference type="EMBL" id="AMFJ01000135">
    <property type="protein sequence ID" value="EKE29620.1"/>
    <property type="molecule type" value="Genomic_DNA"/>
</dbReference>
<reference evidence="1" key="1">
    <citation type="journal article" date="2012" name="Science">
        <title>Fermentation, hydrogen, and sulfur metabolism in multiple uncultivated bacterial phyla.</title>
        <authorList>
            <person name="Wrighton K.C."/>
            <person name="Thomas B.C."/>
            <person name="Sharon I."/>
            <person name="Miller C.S."/>
            <person name="Castelle C.J."/>
            <person name="VerBerkmoes N.C."/>
            <person name="Wilkins M.J."/>
            <person name="Hettich R.L."/>
            <person name="Lipton M.S."/>
            <person name="Williams K.H."/>
            <person name="Long P.E."/>
            <person name="Banfield J.F."/>
        </authorList>
    </citation>
    <scope>NUCLEOTIDE SEQUENCE [LARGE SCALE GENOMIC DNA]</scope>
</reference>
<organism evidence="1">
    <name type="scientific">uncultured bacterium</name>
    <name type="common">gcode 4</name>
    <dbReference type="NCBI Taxonomy" id="1234023"/>
    <lineage>
        <taxon>Bacteria</taxon>
        <taxon>environmental samples</taxon>
    </lineage>
</organism>
<dbReference type="AlphaFoldDB" id="K2H1B0"/>
<comment type="caution">
    <text evidence="1">The sequence shown here is derived from an EMBL/GenBank/DDBJ whole genome shotgun (WGS) entry which is preliminary data.</text>
</comment>
<accession>K2H1B0</accession>
<gene>
    <name evidence="1" type="ORF">ACD_2C00135G0001</name>
</gene>
<protein>
    <submittedName>
        <fullName evidence="1">Uncharacterized protein</fullName>
    </submittedName>
</protein>
<name>K2H1B0_9BACT</name>
<evidence type="ECO:0000313" key="1">
    <source>
        <dbReference type="EMBL" id="EKE29620.1"/>
    </source>
</evidence>